<protein>
    <submittedName>
        <fullName evidence="1">Uncharacterized protein</fullName>
    </submittedName>
</protein>
<dbReference type="RefSeq" id="WP_124940020.1">
    <property type="nucleotide sequence ID" value="NZ_CP033577.1"/>
</dbReference>
<gene>
    <name evidence="1" type="ORF">ECB94_03760</name>
</gene>
<accession>A0A3G4VA60</accession>
<name>A0A3G4VA60_9VIBR</name>
<organism evidence="1 2">
    <name type="scientific">Vibrio mediterranei</name>
    <dbReference type="NCBI Taxonomy" id="689"/>
    <lineage>
        <taxon>Bacteria</taxon>
        <taxon>Pseudomonadati</taxon>
        <taxon>Pseudomonadota</taxon>
        <taxon>Gammaproteobacteria</taxon>
        <taxon>Vibrionales</taxon>
        <taxon>Vibrionaceae</taxon>
        <taxon>Vibrio</taxon>
    </lineage>
</organism>
<dbReference type="AlphaFoldDB" id="A0A3G4VA60"/>
<reference evidence="1 2" key="1">
    <citation type="submission" date="2018-11" db="EMBL/GenBank/DDBJ databases">
        <title>Complete Genome Sequence of Vbrio mediterranei 117-T6: a Potential Pathogen Bacteria Isolated from the Conchocelis of Pyropia.</title>
        <authorList>
            <person name="Liu Q."/>
        </authorList>
    </citation>
    <scope>NUCLEOTIDE SEQUENCE [LARGE SCALE GENOMIC DNA]</scope>
    <source>
        <strain evidence="1 2">117-T6</strain>
    </source>
</reference>
<dbReference type="EMBL" id="CP033577">
    <property type="protein sequence ID" value="AYV20472.1"/>
    <property type="molecule type" value="Genomic_DNA"/>
</dbReference>
<sequence length="118" mass="13466">MQFVSIEHIPVNLNPRPGEYKPIPGEREKELAYVGRLAQEKRHIASLIVNLYNSNICGADMYNLMSYTRGESCNLLRDGVLTLIQCCGAVESHEIYGSDFVESLIEQWDFRGKRTNED</sequence>
<evidence type="ECO:0000313" key="2">
    <source>
        <dbReference type="Proteomes" id="UP000279760"/>
    </source>
</evidence>
<evidence type="ECO:0000313" key="1">
    <source>
        <dbReference type="EMBL" id="AYV20472.1"/>
    </source>
</evidence>
<dbReference type="Proteomes" id="UP000279760">
    <property type="component" value="Chromosome 1"/>
</dbReference>
<proteinExistence type="predicted"/>